<name>A0A935C3X6_9FIRM</name>
<evidence type="ECO:0000313" key="1">
    <source>
        <dbReference type="EMBL" id="MBK6089971.1"/>
    </source>
</evidence>
<dbReference type="InterPro" id="IPR028994">
    <property type="entry name" value="Integrin_alpha_N"/>
</dbReference>
<dbReference type="Proteomes" id="UP000633365">
    <property type="component" value="Unassembled WGS sequence"/>
</dbReference>
<sequence length="440" mass="48082">MRLQRILAAVIVTALLLSGCASLGFGKSEILTPPKASGIRAEVQKLIETDAGGAYSLIYPTDGANKSGLFLHDVNNDGIEEAVALYATADNTPRVLIAQQHDDAFRLLGSADIYSTDVSELSFIDFDGNGREELLLGFSIGTRHAVLQTFLIADGVTTSNTEEGFVDYVTGDFDKDSSTDILLMMTPESASTAKARLLSFSEKGFSEKSSCEIDPAVISYTGLRFDKLSGDLYGAAADGKLGEGEYTTQLIYYDSAAKLLVNPLYMNSNYKRTTRTSAVTCMDIDGDGAINIPLSSLMDHTKDEDTSTVCNVARWNDYDPEQMGLSFKKDAVLCEKLNFMLLFGTDKLKTVTARYSADNAVTLYNISYKNSEPVLGKEQLTVYRYDKASYDSSLTAQAQLYETAEYTYTYILSEDSGFSHDDIKDSFMLLSGDEKASSKK</sequence>
<keyword evidence="2" id="KW-1185">Reference proteome</keyword>
<organism evidence="1 2">
    <name type="scientific">Ruminococcus difficilis</name>
    <dbReference type="NCBI Taxonomy" id="2763069"/>
    <lineage>
        <taxon>Bacteria</taxon>
        <taxon>Bacillati</taxon>
        <taxon>Bacillota</taxon>
        <taxon>Clostridia</taxon>
        <taxon>Eubacteriales</taxon>
        <taxon>Oscillospiraceae</taxon>
        <taxon>Ruminococcus</taxon>
    </lineage>
</organism>
<dbReference type="SUPFAM" id="SSF69318">
    <property type="entry name" value="Integrin alpha N-terminal domain"/>
    <property type="match status" value="1"/>
</dbReference>
<dbReference type="EMBL" id="JAEQMG010000163">
    <property type="protein sequence ID" value="MBK6089971.1"/>
    <property type="molecule type" value="Genomic_DNA"/>
</dbReference>
<accession>A0A935C3X6</accession>
<evidence type="ECO:0000313" key="2">
    <source>
        <dbReference type="Proteomes" id="UP000633365"/>
    </source>
</evidence>
<comment type="caution">
    <text evidence="1">The sequence shown here is derived from an EMBL/GenBank/DDBJ whole genome shotgun (WGS) entry which is preliminary data.</text>
</comment>
<reference evidence="1" key="1">
    <citation type="submission" date="2021-01" db="EMBL/GenBank/DDBJ databases">
        <title>Genome public.</title>
        <authorList>
            <person name="Liu C."/>
            <person name="Sun Q."/>
        </authorList>
    </citation>
    <scope>NUCLEOTIDE SEQUENCE</scope>
    <source>
        <strain evidence="1">M6</strain>
    </source>
</reference>
<dbReference type="RefSeq" id="WP_201428661.1">
    <property type="nucleotide sequence ID" value="NZ_JAEQMG010000163.1"/>
</dbReference>
<protein>
    <submittedName>
        <fullName evidence="1">VCBS repeat-containing protein</fullName>
    </submittedName>
</protein>
<dbReference type="PROSITE" id="PS51257">
    <property type="entry name" value="PROKAR_LIPOPROTEIN"/>
    <property type="match status" value="1"/>
</dbReference>
<proteinExistence type="predicted"/>
<gene>
    <name evidence="1" type="ORF">JKK62_15200</name>
</gene>
<dbReference type="AlphaFoldDB" id="A0A935C3X6"/>